<sequence length="299" mass="34108">MMIKTDEQILADAKKHGLLLKEDSLQRNDSGIDFQVVMSRDLNGVQWVLRYPRRIDVLPSAKKERQILTLIESRVLVQVPIWRIYSEELIAYQLLKGVPAGTIDPEAKAYIWQIDEKNVPDVFHETLALAIASLHRINPNTCREAGIELETAEEARASMRARMDKIKMTFGVSNDLWNRWQNWLANDTLWPTKTVLVHGDLHAGHILVDEASRVTGLIDWTEARVTDPAHDFVAHYRTFGEEALQRLIYHYEQAGGNVWPNMTDHVIELAASYPVAIAEFAEKSGLEEYKQMAKQVLGV</sequence>
<keyword evidence="4" id="KW-1185">Reference proteome</keyword>
<proteinExistence type="predicted"/>
<organism evidence="3 4">
    <name type="scientific">Brevibacillus laterosporus LMG 15441</name>
    <dbReference type="NCBI Taxonomy" id="1042163"/>
    <lineage>
        <taxon>Bacteria</taxon>
        <taxon>Bacillati</taxon>
        <taxon>Bacillota</taxon>
        <taxon>Bacilli</taxon>
        <taxon>Bacillales</taxon>
        <taxon>Paenibacillaceae</taxon>
        <taxon>Brevibacillus</taxon>
    </lineage>
</organism>
<feature type="domain" description="Aminoglycoside phosphotransferase" evidence="2">
    <location>
        <begin position="25"/>
        <end position="262"/>
    </location>
</feature>
<dbReference type="InterPro" id="IPR051678">
    <property type="entry name" value="AGP_Transferase"/>
</dbReference>
<protein>
    <submittedName>
        <fullName evidence="3">Thiamine kinase</fullName>
    </submittedName>
</protein>
<dbReference type="Gene3D" id="3.30.200.20">
    <property type="entry name" value="Phosphorylase Kinase, domain 1"/>
    <property type="match status" value="1"/>
</dbReference>
<dbReference type="InterPro" id="IPR002575">
    <property type="entry name" value="Aminoglycoside_PTrfase"/>
</dbReference>
<dbReference type="Pfam" id="PF01636">
    <property type="entry name" value="APH"/>
    <property type="match status" value="1"/>
</dbReference>
<feature type="coiled-coil region" evidence="1">
    <location>
        <begin position="142"/>
        <end position="169"/>
    </location>
</feature>
<dbReference type="Gene3D" id="3.90.1200.10">
    <property type="match status" value="1"/>
</dbReference>
<dbReference type="eggNOG" id="COG3173">
    <property type="taxonomic scope" value="Bacteria"/>
</dbReference>
<accession>A0A075R5V1</accession>
<reference evidence="3 4" key="1">
    <citation type="journal article" date="2011" name="J. Bacteriol.">
        <title>Genome sequence of Brevibacillus laterosporus LMG 15441, a pathogen of invertebrates.</title>
        <authorList>
            <person name="Djukic M."/>
            <person name="Poehlein A."/>
            <person name="Thurmer A."/>
            <person name="Daniel R."/>
        </authorList>
    </citation>
    <scope>NUCLEOTIDE SEQUENCE [LARGE SCALE GENOMIC DNA]</scope>
    <source>
        <strain evidence="3 4">LMG 15441</strain>
    </source>
</reference>
<dbReference type="EMBL" id="CP007806">
    <property type="protein sequence ID" value="AIG26533.1"/>
    <property type="molecule type" value="Genomic_DNA"/>
</dbReference>
<evidence type="ECO:0000256" key="1">
    <source>
        <dbReference type="SAM" id="Coils"/>
    </source>
</evidence>
<dbReference type="HOGENOM" id="CLU_067567_0_0_9"/>
<dbReference type="GO" id="GO:0016301">
    <property type="term" value="F:kinase activity"/>
    <property type="evidence" value="ECO:0007669"/>
    <property type="project" value="UniProtKB-KW"/>
</dbReference>
<evidence type="ECO:0000313" key="3">
    <source>
        <dbReference type="EMBL" id="AIG26533.1"/>
    </source>
</evidence>
<keyword evidence="3" id="KW-0418">Kinase</keyword>
<dbReference type="CDD" id="cd05152">
    <property type="entry name" value="MPH2"/>
    <property type="match status" value="1"/>
</dbReference>
<keyword evidence="3" id="KW-0808">Transferase</keyword>
<dbReference type="PANTHER" id="PTHR21310:SF15">
    <property type="entry name" value="AMINOGLYCOSIDE PHOSPHOTRANSFERASE DOMAIN-CONTAINING PROTEIN"/>
    <property type="match status" value="1"/>
</dbReference>
<dbReference type="AlphaFoldDB" id="A0A075R5V1"/>
<dbReference type="STRING" id="1042163.BRLA_c022120"/>
<name>A0A075R5V1_BRELA</name>
<dbReference type="Proteomes" id="UP000005850">
    <property type="component" value="Chromosome"/>
</dbReference>
<dbReference type="InterPro" id="IPR011009">
    <property type="entry name" value="Kinase-like_dom_sf"/>
</dbReference>
<evidence type="ECO:0000259" key="2">
    <source>
        <dbReference type="Pfam" id="PF01636"/>
    </source>
</evidence>
<dbReference type="KEGG" id="blr:BRLA_c022120"/>
<keyword evidence="1" id="KW-0175">Coiled coil</keyword>
<gene>
    <name evidence="3" type="ORF">BRLA_c022120</name>
</gene>
<dbReference type="PANTHER" id="PTHR21310">
    <property type="entry name" value="AMINOGLYCOSIDE PHOSPHOTRANSFERASE-RELATED-RELATED"/>
    <property type="match status" value="1"/>
</dbReference>
<evidence type="ECO:0000313" key="4">
    <source>
        <dbReference type="Proteomes" id="UP000005850"/>
    </source>
</evidence>
<dbReference type="SUPFAM" id="SSF56112">
    <property type="entry name" value="Protein kinase-like (PK-like)"/>
    <property type="match status" value="1"/>
</dbReference>